<feature type="modified residue" description="4-aspartylphosphate" evidence="1">
    <location>
        <position position="66"/>
    </location>
</feature>
<feature type="domain" description="Response regulatory" evidence="2">
    <location>
        <begin position="7"/>
        <end position="138"/>
    </location>
</feature>
<evidence type="ECO:0000313" key="4">
    <source>
        <dbReference type="Proteomes" id="UP001153642"/>
    </source>
</evidence>
<dbReference type="RefSeq" id="WP_277898472.1">
    <property type="nucleotide sequence ID" value="NZ_JAPMUA010000001.1"/>
</dbReference>
<comment type="caution">
    <text evidence="3">The sequence shown here is derived from an EMBL/GenBank/DDBJ whole genome shotgun (WGS) entry which is preliminary data.</text>
</comment>
<sequence length="225" mass="26157">MKKENYNVVLLDDHRIFTRAIRDTLIDVADHKLLNLNIIEVHSSDETLAVFNRVSSLYKIDYLFLDINLPPSLDNKIISGEDLGLKIRKEYPETRIIIATTHNEPFRIHNILQSINPEGFMVKNDLKPDELNSNLSLVLNNEPYYSPSVWLAMRSYVAKTFTIDEHDRRILYELSQGGTLNDMDEIIPLAHSTLLNRKSKLRTYFNVKGRNDRELVRKAKEMGFI</sequence>
<dbReference type="PROSITE" id="PS50110">
    <property type="entry name" value="RESPONSE_REGULATORY"/>
    <property type="match status" value="1"/>
</dbReference>
<reference evidence="3" key="1">
    <citation type="submission" date="2022-11" db="EMBL/GenBank/DDBJ databases">
        <title>High-quality draft genome sequence of Galbibacter sp. strain CMA-7.</title>
        <authorList>
            <person name="Wei L."/>
            <person name="Dong C."/>
            <person name="Shao Z."/>
        </authorList>
    </citation>
    <scope>NUCLEOTIDE SEQUENCE</scope>
    <source>
        <strain evidence="3">CMA-7</strain>
    </source>
</reference>
<gene>
    <name evidence="3" type="ORF">OSR52_02455</name>
</gene>
<proteinExistence type="predicted"/>
<dbReference type="InterPro" id="IPR001789">
    <property type="entry name" value="Sig_transdc_resp-reg_receiver"/>
</dbReference>
<dbReference type="Proteomes" id="UP001153642">
    <property type="component" value="Unassembled WGS sequence"/>
</dbReference>
<dbReference type="SUPFAM" id="SSF52172">
    <property type="entry name" value="CheY-like"/>
    <property type="match status" value="1"/>
</dbReference>
<dbReference type="Gene3D" id="3.40.50.2300">
    <property type="match status" value="1"/>
</dbReference>
<dbReference type="EMBL" id="JAPMUA010000001">
    <property type="protein sequence ID" value="MDG3584714.1"/>
    <property type="molecule type" value="Genomic_DNA"/>
</dbReference>
<protein>
    <submittedName>
        <fullName evidence="3">Response regulator</fullName>
    </submittedName>
</protein>
<keyword evidence="1" id="KW-0597">Phosphoprotein</keyword>
<accession>A0ABT6FN72</accession>
<name>A0ABT6FN72_9FLAO</name>
<dbReference type="InterPro" id="IPR011006">
    <property type="entry name" value="CheY-like_superfamily"/>
</dbReference>
<evidence type="ECO:0000313" key="3">
    <source>
        <dbReference type="EMBL" id="MDG3584714.1"/>
    </source>
</evidence>
<evidence type="ECO:0000259" key="2">
    <source>
        <dbReference type="PROSITE" id="PS50110"/>
    </source>
</evidence>
<evidence type="ECO:0000256" key="1">
    <source>
        <dbReference type="PROSITE-ProRule" id="PRU00169"/>
    </source>
</evidence>
<organism evidence="3 4">
    <name type="scientific">Galbibacter pacificus</name>
    <dbReference type="NCBI Taxonomy" id="2996052"/>
    <lineage>
        <taxon>Bacteria</taxon>
        <taxon>Pseudomonadati</taxon>
        <taxon>Bacteroidota</taxon>
        <taxon>Flavobacteriia</taxon>
        <taxon>Flavobacteriales</taxon>
        <taxon>Flavobacteriaceae</taxon>
        <taxon>Galbibacter</taxon>
    </lineage>
</organism>
<keyword evidence="4" id="KW-1185">Reference proteome</keyword>